<dbReference type="GO" id="GO:0016491">
    <property type="term" value="F:oxidoreductase activity"/>
    <property type="evidence" value="ECO:0007669"/>
    <property type="project" value="UniProtKB-KW"/>
</dbReference>
<proteinExistence type="inferred from homology"/>
<evidence type="ECO:0000313" key="4">
    <source>
        <dbReference type="Proteomes" id="UP000235371"/>
    </source>
</evidence>
<dbReference type="PANTHER" id="PTHR24320:SF152">
    <property type="entry name" value="SHORT-CHAIN DEHYDROGENASE_REDUCTASE FAMILY PROTEIN"/>
    <property type="match status" value="1"/>
</dbReference>
<name>A0A2J6TKV0_9HELO</name>
<dbReference type="OrthoDB" id="542013at2759"/>
<keyword evidence="4" id="KW-1185">Reference proteome</keyword>
<dbReference type="SUPFAM" id="SSF51735">
    <property type="entry name" value="NAD(P)-binding Rossmann-fold domains"/>
    <property type="match status" value="1"/>
</dbReference>
<dbReference type="STRING" id="1095630.A0A2J6TKV0"/>
<dbReference type="PRINTS" id="PR00081">
    <property type="entry name" value="GDHRDH"/>
</dbReference>
<keyword evidence="2" id="KW-0560">Oxidoreductase</keyword>
<organism evidence="3 4">
    <name type="scientific">Hyaloscypha bicolor E</name>
    <dbReference type="NCBI Taxonomy" id="1095630"/>
    <lineage>
        <taxon>Eukaryota</taxon>
        <taxon>Fungi</taxon>
        <taxon>Dikarya</taxon>
        <taxon>Ascomycota</taxon>
        <taxon>Pezizomycotina</taxon>
        <taxon>Leotiomycetes</taxon>
        <taxon>Helotiales</taxon>
        <taxon>Hyaloscyphaceae</taxon>
        <taxon>Hyaloscypha</taxon>
        <taxon>Hyaloscypha bicolor</taxon>
    </lineage>
</organism>
<evidence type="ECO:0000313" key="3">
    <source>
        <dbReference type="EMBL" id="PMD63608.1"/>
    </source>
</evidence>
<dbReference type="EMBL" id="KZ613780">
    <property type="protein sequence ID" value="PMD63608.1"/>
    <property type="molecule type" value="Genomic_DNA"/>
</dbReference>
<dbReference type="Proteomes" id="UP000235371">
    <property type="component" value="Unassembled WGS sequence"/>
</dbReference>
<dbReference type="Gene3D" id="3.40.50.720">
    <property type="entry name" value="NAD(P)-binding Rossmann-like Domain"/>
    <property type="match status" value="1"/>
</dbReference>
<comment type="similarity">
    <text evidence="1">Belongs to the short-chain dehydrogenases/reductases (SDR) family.</text>
</comment>
<dbReference type="InterPro" id="IPR002347">
    <property type="entry name" value="SDR_fam"/>
</dbReference>
<gene>
    <name evidence="3" type="ORF">K444DRAFT_584473</name>
</gene>
<dbReference type="RefSeq" id="XP_024740512.1">
    <property type="nucleotide sequence ID" value="XM_024877869.1"/>
</dbReference>
<dbReference type="InParanoid" id="A0A2J6TKV0"/>
<dbReference type="InterPro" id="IPR036291">
    <property type="entry name" value="NAD(P)-bd_dom_sf"/>
</dbReference>
<dbReference type="PANTHER" id="PTHR24320">
    <property type="entry name" value="RETINOL DEHYDROGENASE"/>
    <property type="match status" value="1"/>
</dbReference>
<evidence type="ECO:0000256" key="2">
    <source>
        <dbReference type="ARBA" id="ARBA00023002"/>
    </source>
</evidence>
<dbReference type="GeneID" id="36585946"/>
<reference evidence="3 4" key="1">
    <citation type="submission" date="2016-04" db="EMBL/GenBank/DDBJ databases">
        <title>A degradative enzymes factory behind the ericoid mycorrhizal symbiosis.</title>
        <authorList>
            <consortium name="DOE Joint Genome Institute"/>
            <person name="Martino E."/>
            <person name="Morin E."/>
            <person name="Grelet G."/>
            <person name="Kuo A."/>
            <person name="Kohler A."/>
            <person name="Daghino S."/>
            <person name="Barry K."/>
            <person name="Choi C."/>
            <person name="Cichocki N."/>
            <person name="Clum A."/>
            <person name="Copeland A."/>
            <person name="Hainaut M."/>
            <person name="Haridas S."/>
            <person name="Labutti K."/>
            <person name="Lindquist E."/>
            <person name="Lipzen A."/>
            <person name="Khouja H.-R."/>
            <person name="Murat C."/>
            <person name="Ohm R."/>
            <person name="Olson A."/>
            <person name="Spatafora J."/>
            <person name="Veneault-Fourrey C."/>
            <person name="Henrissat B."/>
            <person name="Grigoriev I."/>
            <person name="Martin F."/>
            <person name="Perotto S."/>
        </authorList>
    </citation>
    <scope>NUCLEOTIDE SEQUENCE [LARGE SCALE GENOMIC DNA]</scope>
    <source>
        <strain evidence="3 4">E</strain>
    </source>
</reference>
<protein>
    <submittedName>
        <fullName evidence="3">NAD(P)-binding protein</fullName>
    </submittedName>
</protein>
<evidence type="ECO:0000256" key="1">
    <source>
        <dbReference type="ARBA" id="ARBA00006484"/>
    </source>
</evidence>
<sequence length="367" mass="40977">MAASNINVATVQQAIPPIPVPSQWWCRWQALKGTNPRHLKPPEADLRNKWVLLTGGNSGIGFEAAAQFVKWGANIVLGCRPQVPPHEMHPDEAIQQLKAASIAAGHPKAGIEWWECDMNSLKSVEAFGKRWISMGRPLDILANNAGIGGPLVPGEVCYTADGFEIVHQVNFISHVLLSMMLLPSLAQATQPRIICTTSCMQYFGVFDLANANSGRNAYPNNKLYFQTWLTELQARMENHAKYKHIMIQGVHPGYVKTNIWVAPQSTTSENTTQQNTRPPKTRFMSWLEWSLRVLLRYYGIDPQQGSLAITNAAAAADLASGSRYTNRIWEEKPMPQTMHPACRHQVWQFVSEELLLEDRGLLTELGA</sequence>
<accession>A0A2J6TKV0</accession>
<dbReference type="Pfam" id="PF00106">
    <property type="entry name" value="adh_short"/>
    <property type="match status" value="1"/>
</dbReference>
<dbReference type="AlphaFoldDB" id="A0A2J6TKV0"/>